<dbReference type="Gene3D" id="1.10.860.10">
    <property type="entry name" value="DNAb Helicase, Chain A"/>
    <property type="match status" value="1"/>
</dbReference>
<keyword evidence="16" id="KW-1185">Reference proteome</keyword>
<dbReference type="InterPro" id="IPR007692">
    <property type="entry name" value="DNA_helicase_DnaB"/>
</dbReference>
<evidence type="ECO:0000256" key="3">
    <source>
        <dbReference type="ARBA" id="ARBA00022705"/>
    </source>
</evidence>
<keyword evidence="5 12" id="KW-0378">Hydrolase</keyword>
<evidence type="ECO:0000256" key="9">
    <source>
        <dbReference type="ARBA" id="ARBA00023235"/>
    </source>
</evidence>
<dbReference type="SUPFAM" id="SSF48024">
    <property type="entry name" value="N-terminal domain of DnaB helicase"/>
    <property type="match status" value="1"/>
</dbReference>
<evidence type="ECO:0000256" key="12">
    <source>
        <dbReference type="RuleBase" id="RU362085"/>
    </source>
</evidence>
<dbReference type="CDD" id="cd00984">
    <property type="entry name" value="DnaB_C"/>
    <property type="match status" value="1"/>
</dbReference>
<dbReference type="InterPro" id="IPR007694">
    <property type="entry name" value="DNA_helicase_DnaB-like_C"/>
</dbReference>
<organism evidence="15 16">
    <name type="scientific">Amycolatopsis minnesotensis</name>
    <dbReference type="NCBI Taxonomy" id="337894"/>
    <lineage>
        <taxon>Bacteria</taxon>
        <taxon>Bacillati</taxon>
        <taxon>Actinomycetota</taxon>
        <taxon>Actinomycetes</taxon>
        <taxon>Pseudonocardiales</taxon>
        <taxon>Pseudonocardiaceae</taxon>
        <taxon>Amycolatopsis</taxon>
    </lineage>
</organism>
<evidence type="ECO:0000256" key="8">
    <source>
        <dbReference type="ARBA" id="ARBA00023125"/>
    </source>
</evidence>
<evidence type="ECO:0000256" key="2">
    <source>
        <dbReference type="ARBA" id="ARBA00022515"/>
    </source>
</evidence>
<dbReference type="RefSeq" id="WP_344429002.1">
    <property type="nucleotide sequence ID" value="NZ_BAAANN010000038.1"/>
</dbReference>
<evidence type="ECO:0000313" key="16">
    <source>
        <dbReference type="Proteomes" id="UP001501116"/>
    </source>
</evidence>
<evidence type="ECO:0000256" key="11">
    <source>
        <dbReference type="NCBIfam" id="TIGR00665"/>
    </source>
</evidence>
<evidence type="ECO:0000256" key="6">
    <source>
        <dbReference type="ARBA" id="ARBA00022806"/>
    </source>
</evidence>
<gene>
    <name evidence="15" type="primary">dnaB_2</name>
    <name evidence="15" type="ORF">GCM10009754_70330</name>
</gene>
<protein>
    <recommendedName>
        <fullName evidence="11 12">Replicative DNA helicase</fullName>
        <ecNumber evidence="11 12">5.6.2.3</ecNumber>
    </recommendedName>
</protein>
<accession>A0ABP5DRN8</accession>
<comment type="function">
    <text evidence="12">The main replicative DNA helicase, it participates in initiation and elongation during chromosome replication. Travels ahead of the DNA replisome, separating dsDNA into templates for DNA synthesis. A processive ATP-dependent 5'-3' DNA helicase it has DNA-dependent ATPase activity.</text>
</comment>
<feature type="domain" description="SF4 helicase" evidence="14">
    <location>
        <begin position="194"/>
        <end position="460"/>
    </location>
</feature>
<dbReference type="EMBL" id="BAAANN010000038">
    <property type="protein sequence ID" value="GAA1983173.1"/>
    <property type="molecule type" value="Genomic_DNA"/>
</dbReference>
<feature type="compositionally biased region" description="Basic and acidic residues" evidence="13">
    <location>
        <begin position="15"/>
        <end position="26"/>
    </location>
</feature>
<dbReference type="InterPro" id="IPR016136">
    <property type="entry name" value="DNA_helicase_N/primase_C"/>
</dbReference>
<dbReference type="PANTHER" id="PTHR30153:SF2">
    <property type="entry name" value="REPLICATIVE DNA HELICASE"/>
    <property type="match status" value="1"/>
</dbReference>
<dbReference type="InterPro" id="IPR027417">
    <property type="entry name" value="P-loop_NTPase"/>
</dbReference>
<evidence type="ECO:0000256" key="13">
    <source>
        <dbReference type="SAM" id="MobiDB-lite"/>
    </source>
</evidence>
<dbReference type="GO" id="GO:0004386">
    <property type="term" value="F:helicase activity"/>
    <property type="evidence" value="ECO:0007669"/>
    <property type="project" value="UniProtKB-KW"/>
</dbReference>
<keyword evidence="4 12" id="KW-0547">Nucleotide-binding</keyword>
<proteinExistence type="inferred from homology"/>
<name>A0ABP5DRN8_9PSEU</name>
<evidence type="ECO:0000259" key="14">
    <source>
        <dbReference type="PROSITE" id="PS51199"/>
    </source>
</evidence>
<dbReference type="Proteomes" id="UP001501116">
    <property type="component" value="Unassembled WGS sequence"/>
</dbReference>
<keyword evidence="2 12" id="KW-0639">Primosome</keyword>
<keyword evidence="8 12" id="KW-0238">DNA-binding</keyword>
<evidence type="ECO:0000256" key="7">
    <source>
        <dbReference type="ARBA" id="ARBA00022840"/>
    </source>
</evidence>
<comment type="caution">
    <text evidence="15">The sequence shown here is derived from an EMBL/GenBank/DDBJ whole genome shotgun (WGS) entry which is preliminary data.</text>
</comment>
<feature type="compositionally biased region" description="Polar residues" evidence="13">
    <location>
        <begin position="1"/>
        <end position="10"/>
    </location>
</feature>
<sequence length="462" mass="50384">MSHPMMTTSAEEVYESDRDQPPHDRGAEQSVLGAMMLSEDAIGVVAESLDVEEFFERRHQAIYQVILDLFNAGQPADPVTVATELGRRGELRKVGEAPYLHTLIATVPTATNVGYYAEIVAEKATLRGLIAAGTRISQYGELAAATSSPDLPVLLERAQEHLDEVLDGHVASTDLTTLGAMRAEALSTLDDLQAGRVEPGLPTGMLDLDAATGGWKPGQLIIIAARPGLGKSTLGVDFARCAAIKHAQPALIFSLEMSRKEIWLRVVSAEAKVRHESLTTPHALTPADMDRITGALNRIDDAPFLVDDTPNMTLTTIRAKARRIKRQQGLGLVVVDYLQLLTAGGRYESRQQEVSELSRQLKLLAKELEVPVIAISQLNRGPEQRADKRPMLSDLRESGSLEQDADIVLLINRPDAWERDDPRAGEADLILAKHRAGPQSTIVVAHQLHYSRFADLAKFGAM</sequence>
<evidence type="ECO:0000256" key="4">
    <source>
        <dbReference type="ARBA" id="ARBA00022741"/>
    </source>
</evidence>
<comment type="catalytic activity">
    <reaction evidence="10 12">
        <text>ATP + H2O = ADP + phosphate + H(+)</text>
        <dbReference type="Rhea" id="RHEA:13065"/>
        <dbReference type="ChEBI" id="CHEBI:15377"/>
        <dbReference type="ChEBI" id="CHEBI:15378"/>
        <dbReference type="ChEBI" id="CHEBI:30616"/>
        <dbReference type="ChEBI" id="CHEBI:43474"/>
        <dbReference type="ChEBI" id="CHEBI:456216"/>
        <dbReference type="EC" id="5.6.2.3"/>
    </reaction>
</comment>
<comment type="similarity">
    <text evidence="1 12">Belongs to the helicase family. DnaB subfamily.</text>
</comment>
<keyword evidence="3 12" id="KW-0235">DNA replication</keyword>
<keyword evidence="9" id="KW-0413">Isomerase</keyword>
<evidence type="ECO:0000313" key="15">
    <source>
        <dbReference type="EMBL" id="GAA1983173.1"/>
    </source>
</evidence>
<dbReference type="Pfam" id="PF03796">
    <property type="entry name" value="DnaB_C"/>
    <property type="match status" value="1"/>
</dbReference>
<dbReference type="NCBIfam" id="TIGR00665">
    <property type="entry name" value="DnaB"/>
    <property type="match status" value="1"/>
</dbReference>
<dbReference type="Pfam" id="PF00772">
    <property type="entry name" value="DnaB"/>
    <property type="match status" value="1"/>
</dbReference>
<evidence type="ECO:0000256" key="5">
    <source>
        <dbReference type="ARBA" id="ARBA00022801"/>
    </source>
</evidence>
<dbReference type="SMART" id="SM00382">
    <property type="entry name" value="AAA"/>
    <property type="match status" value="1"/>
</dbReference>
<dbReference type="InterPro" id="IPR036185">
    <property type="entry name" value="DNA_heli_DnaB-like_N_sf"/>
</dbReference>
<reference evidence="16" key="1">
    <citation type="journal article" date="2019" name="Int. J. Syst. Evol. Microbiol.">
        <title>The Global Catalogue of Microorganisms (GCM) 10K type strain sequencing project: providing services to taxonomists for standard genome sequencing and annotation.</title>
        <authorList>
            <consortium name="The Broad Institute Genomics Platform"/>
            <consortium name="The Broad Institute Genome Sequencing Center for Infectious Disease"/>
            <person name="Wu L."/>
            <person name="Ma J."/>
        </authorList>
    </citation>
    <scope>NUCLEOTIDE SEQUENCE [LARGE SCALE GENOMIC DNA]</scope>
    <source>
        <strain evidence="16">JCM 14545</strain>
    </source>
</reference>
<dbReference type="EC" id="5.6.2.3" evidence="11 12"/>
<dbReference type="InterPro" id="IPR003593">
    <property type="entry name" value="AAA+_ATPase"/>
</dbReference>
<dbReference type="Gene3D" id="3.40.50.300">
    <property type="entry name" value="P-loop containing nucleotide triphosphate hydrolases"/>
    <property type="match status" value="1"/>
</dbReference>
<evidence type="ECO:0000256" key="1">
    <source>
        <dbReference type="ARBA" id="ARBA00008428"/>
    </source>
</evidence>
<dbReference type="PANTHER" id="PTHR30153">
    <property type="entry name" value="REPLICATIVE DNA HELICASE DNAB"/>
    <property type="match status" value="1"/>
</dbReference>
<evidence type="ECO:0000256" key="10">
    <source>
        <dbReference type="ARBA" id="ARBA00048954"/>
    </source>
</evidence>
<dbReference type="SUPFAM" id="SSF52540">
    <property type="entry name" value="P-loop containing nucleoside triphosphate hydrolases"/>
    <property type="match status" value="1"/>
</dbReference>
<feature type="region of interest" description="Disordered" evidence="13">
    <location>
        <begin position="1"/>
        <end position="26"/>
    </location>
</feature>
<keyword evidence="6 12" id="KW-0347">Helicase</keyword>
<dbReference type="InterPro" id="IPR007693">
    <property type="entry name" value="DNA_helicase_DnaB-like_N"/>
</dbReference>
<dbReference type="PROSITE" id="PS51199">
    <property type="entry name" value="SF4_HELICASE"/>
    <property type="match status" value="1"/>
</dbReference>
<keyword evidence="7 12" id="KW-0067">ATP-binding</keyword>